<dbReference type="GO" id="GO:0006357">
    <property type="term" value="P:regulation of transcription by RNA polymerase II"/>
    <property type="evidence" value="ECO:0007669"/>
    <property type="project" value="TreeGrafter"/>
</dbReference>
<feature type="compositionally biased region" description="Polar residues" evidence="10">
    <location>
        <begin position="184"/>
        <end position="206"/>
    </location>
</feature>
<keyword evidence="3" id="KW-0677">Repeat</keyword>
<feature type="region of interest" description="Disordered" evidence="10">
    <location>
        <begin position="75"/>
        <end position="141"/>
    </location>
</feature>
<evidence type="ECO:0000256" key="9">
    <source>
        <dbReference type="PROSITE-ProRule" id="PRU00042"/>
    </source>
</evidence>
<dbReference type="PROSITE" id="PS51156">
    <property type="entry name" value="ELM2"/>
    <property type="match status" value="1"/>
</dbReference>
<dbReference type="InterPro" id="IPR000949">
    <property type="entry name" value="ELM2_dom"/>
</dbReference>
<dbReference type="SUPFAM" id="SSF46689">
    <property type="entry name" value="Homeodomain-like"/>
    <property type="match status" value="1"/>
</dbReference>
<accession>A0A9Q0MVP0</accession>
<dbReference type="Proteomes" id="UP001151699">
    <property type="component" value="Chromosome X"/>
</dbReference>
<dbReference type="Pfam" id="PF00249">
    <property type="entry name" value="Myb_DNA-binding"/>
    <property type="match status" value="1"/>
</dbReference>
<dbReference type="InterPro" id="IPR036236">
    <property type="entry name" value="Znf_C2H2_sf"/>
</dbReference>
<dbReference type="OrthoDB" id="5977959at2759"/>
<dbReference type="InterPro" id="IPR009057">
    <property type="entry name" value="Homeodomain-like_sf"/>
</dbReference>
<proteinExistence type="predicted"/>
<comment type="caution">
    <text evidence="14">The sequence shown here is derived from an EMBL/GenBank/DDBJ whole genome shotgun (WGS) entry which is preliminary data.</text>
</comment>
<dbReference type="Gene3D" id="4.10.1240.50">
    <property type="match status" value="1"/>
</dbReference>
<dbReference type="Gene3D" id="3.30.160.60">
    <property type="entry name" value="Classic Zinc Finger"/>
    <property type="match status" value="4"/>
</dbReference>
<evidence type="ECO:0000256" key="1">
    <source>
        <dbReference type="ARBA" id="ARBA00004123"/>
    </source>
</evidence>
<evidence type="ECO:0000256" key="6">
    <source>
        <dbReference type="ARBA" id="ARBA00023015"/>
    </source>
</evidence>
<dbReference type="GO" id="GO:0003714">
    <property type="term" value="F:transcription corepressor activity"/>
    <property type="evidence" value="ECO:0007669"/>
    <property type="project" value="TreeGrafter"/>
</dbReference>
<feature type="compositionally biased region" description="Polar residues" evidence="10">
    <location>
        <begin position="79"/>
        <end position="113"/>
    </location>
</feature>
<name>A0A9Q0MVP0_9DIPT</name>
<protein>
    <submittedName>
        <fullName evidence="14">Zinc finger protein</fullName>
    </submittedName>
</protein>
<evidence type="ECO:0000259" key="12">
    <source>
        <dbReference type="PROSITE" id="PS51156"/>
    </source>
</evidence>
<feature type="domain" description="ELM2" evidence="12">
    <location>
        <begin position="923"/>
        <end position="1011"/>
    </location>
</feature>
<dbReference type="PROSITE" id="PS51293">
    <property type="entry name" value="SANT"/>
    <property type="match status" value="1"/>
</dbReference>
<dbReference type="EMBL" id="WJQU01000003">
    <property type="protein sequence ID" value="KAJ6638842.1"/>
    <property type="molecule type" value="Genomic_DNA"/>
</dbReference>
<evidence type="ECO:0000256" key="8">
    <source>
        <dbReference type="ARBA" id="ARBA00023242"/>
    </source>
</evidence>
<dbReference type="FunFam" id="3.30.160.60:FF:000656">
    <property type="entry name" value="Zinc finger protein 541"/>
    <property type="match status" value="1"/>
</dbReference>
<dbReference type="FunFam" id="3.30.160.60:FF:000744">
    <property type="entry name" value="zinc finger E-box-binding homeobox 1"/>
    <property type="match status" value="1"/>
</dbReference>
<keyword evidence="7" id="KW-0804">Transcription</keyword>
<evidence type="ECO:0000259" key="13">
    <source>
        <dbReference type="PROSITE" id="PS51293"/>
    </source>
</evidence>
<dbReference type="Pfam" id="PF00096">
    <property type="entry name" value="zf-C2H2"/>
    <property type="match status" value="2"/>
</dbReference>
<feature type="domain" description="SANT" evidence="13">
    <location>
        <begin position="1014"/>
        <end position="1065"/>
    </location>
</feature>
<evidence type="ECO:0000256" key="3">
    <source>
        <dbReference type="ARBA" id="ARBA00022737"/>
    </source>
</evidence>
<dbReference type="SMART" id="SM00355">
    <property type="entry name" value="ZnF_C2H2"/>
    <property type="match status" value="5"/>
</dbReference>
<evidence type="ECO:0000256" key="5">
    <source>
        <dbReference type="ARBA" id="ARBA00022833"/>
    </source>
</evidence>
<dbReference type="SMART" id="SM01189">
    <property type="entry name" value="ELM2"/>
    <property type="match status" value="1"/>
</dbReference>
<feature type="non-terminal residue" evidence="14">
    <location>
        <position position="1"/>
    </location>
</feature>
<dbReference type="InterPro" id="IPR017884">
    <property type="entry name" value="SANT_dom"/>
</dbReference>
<dbReference type="InterPro" id="IPR051066">
    <property type="entry name" value="Trans_reg/Corepressor"/>
</dbReference>
<reference evidence="14" key="1">
    <citation type="submission" date="2022-07" db="EMBL/GenBank/DDBJ databases">
        <authorList>
            <person name="Trinca V."/>
            <person name="Uliana J.V.C."/>
            <person name="Torres T.T."/>
            <person name="Ward R.J."/>
            <person name="Monesi N."/>
        </authorList>
    </citation>
    <scope>NUCLEOTIDE SEQUENCE</scope>
    <source>
        <strain evidence="14">HSMRA1968</strain>
        <tissue evidence="14">Whole embryos</tissue>
    </source>
</reference>
<comment type="subcellular location">
    <subcellularLocation>
        <location evidence="1">Nucleus</location>
    </subcellularLocation>
</comment>
<evidence type="ECO:0000256" key="10">
    <source>
        <dbReference type="SAM" id="MobiDB-lite"/>
    </source>
</evidence>
<keyword evidence="2" id="KW-0479">Metal-binding</keyword>
<dbReference type="PANTHER" id="PTHR16089:SF40">
    <property type="entry name" value="SUPPRESSOR OF ACTIVATED EGL-4 PROTEIN 1"/>
    <property type="match status" value="1"/>
</dbReference>
<keyword evidence="8" id="KW-0539">Nucleus</keyword>
<dbReference type="PROSITE" id="PS50157">
    <property type="entry name" value="ZINC_FINGER_C2H2_2"/>
    <property type="match status" value="4"/>
</dbReference>
<keyword evidence="15" id="KW-1185">Reference proteome</keyword>
<feature type="domain" description="C2H2-type" evidence="11">
    <location>
        <begin position="53"/>
        <end position="82"/>
    </location>
</feature>
<evidence type="ECO:0000256" key="7">
    <source>
        <dbReference type="ARBA" id="ARBA00023163"/>
    </source>
</evidence>
<feature type="compositionally biased region" description="Pro residues" evidence="10">
    <location>
        <begin position="572"/>
        <end position="582"/>
    </location>
</feature>
<keyword evidence="5" id="KW-0862">Zinc</keyword>
<dbReference type="AlphaFoldDB" id="A0A9Q0MVP0"/>
<dbReference type="PANTHER" id="PTHR16089">
    <property type="entry name" value="REST COREPRESSOR COREST PROTEIN-RELATED"/>
    <property type="match status" value="1"/>
</dbReference>
<feature type="region of interest" description="Disordered" evidence="10">
    <location>
        <begin position="184"/>
        <end position="209"/>
    </location>
</feature>
<dbReference type="Pfam" id="PF01448">
    <property type="entry name" value="ELM2"/>
    <property type="match status" value="1"/>
</dbReference>
<feature type="domain" description="C2H2-type" evidence="11">
    <location>
        <begin position="1"/>
        <end position="24"/>
    </location>
</feature>
<dbReference type="SUPFAM" id="SSF57667">
    <property type="entry name" value="beta-beta-alpha zinc fingers"/>
    <property type="match status" value="2"/>
</dbReference>
<dbReference type="GO" id="GO:0005667">
    <property type="term" value="C:transcription regulator complex"/>
    <property type="evidence" value="ECO:0007669"/>
    <property type="project" value="TreeGrafter"/>
</dbReference>
<keyword evidence="4 9" id="KW-0863">Zinc-finger</keyword>
<dbReference type="InterPro" id="IPR013087">
    <property type="entry name" value="Znf_C2H2_type"/>
</dbReference>
<feature type="domain" description="C2H2-type" evidence="11">
    <location>
        <begin position="215"/>
        <end position="242"/>
    </location>
</feature>
<dbReference type="Gene3D" id="1.10.10.60">
    <property type="entry name" value="Homeodomain-like"/>
    <property type="match status" value="1"/>
</dbReference>
<evidence type="ECO:0000256" key="4">
    <source>
        <dbReference type="ARBA" id="ARBA00022771"/>
    </source>
</evidence>
<evidence type="ECO:0000256" key="2">
    <source>
        <dbReference type="ARBA" id="ARBA00022723"/>
    </source>
</evidence>
<feature type="region of interest" description="Disordered" evidence="10">
    <location>
        <begin position="563"/>
        <end position="583"/>
    </location>
</feature>
<dbReference type="InterPro" id="IPR001005">
    <property type="entry name" value="SANT/Myb"/>
</dbReference>
<evidence type="ECO:0000313" key="14">
    <source>
        <dbReference type="EMBL" id="KAJ6638842.1"/>
    </source>
</evidence>
<dbReference type="GO" id="GO:0008270">
    <property type="term" value="F:zinc ion binding"/>
    <property type="evidence" value="ECO:0007669"/>
    <property type="project" value="UniProtKB-KW"/>
</dbReference>
<feature type="domain" description="C2H2-type" evidence="11">
    <location>
        <begin position="25"/>
        <end position="52"/>
    </location>
</feature>
<organism evidence="14 15">
    <name type="scientific">Pseudolycoriella hygida</name>
    <dbReference type="NCBI Taxonomy" id="35572"/>
    <lineage>
        <taxon>Eukaryota</taxon>
        <taxon>Metazoa</taxon>
        <taxon>Ecdysozoa</taxon>
        <taxon>Arthropoda</taxon>
        <taxon>Hexapoda</taxon>
        <taxon>Insecta</taxon>
        <taxon>Pterygota</taxon>
        <taxon>Neoptera</taxon>
        <taxon>Endopterygota</taxon>
        <taxon>Diptera</taxon>
        <taxon>Nematocera</taxon>
        <taxon>Sciaroidea</taxon>
        <taxon>Sciaridae</taxon>
        <taxon>Pseudolycoriella</taxon>
    </lineage>
</organism>
<sequence>VCSKVFGNASALAKHKLTHSDERKYVCGSCGKAFKRQDHLNGHMLTHRNKKPYECKAEGCGKSYCDARSLRRHTENHHSSLAMTPTTPNQSMSSSTGPPTGLSLSPATASGDASSPHGATCIQFNGGEPSSPSSPAGAGNEGLTRQQLDLISQIMQQTKQANAGITIANGQKQTQRPRTWNMQTQLQQSQSKNAINSDGSSSTPQIGNKVEQKPVECNLCHRKFKNVPALNGHMRLHGGYFKKDADTKKCDKKESPNPPLQTASVGIRALIEEKIINKRSKDLKGSFVVPAPPLAVRRITETDTFIAQKNLGNGGSTMQATIVTSGASQPSAITNISPSTTTVASLSSPQQKLSISSSPQLEGKDATLIELLKRGTKVAVKRTCSDPGHLTFNSSTTNQTTTVILPTNSLPSTPNSTPPLAISLSGSNNQTSTPLSLTISQAPSDAGDVFTLSYSADTSSASFFGDSDVYNVPDTAMLLQAVDSIQLLQDSTATNHLDEMTPLADYTVSENGDLTESAILTRYTPSRQLQAVLNSPLPESLAEFSTLHSKDFILYGCTSTGSPTTQSSSSPLPSPLAYPTPPASHETIAQASPFLDDSHHFSDGNSFFDDKKNINFLDGNVGNFFKDPKDSELTDNERILKLKNELFNDSKSVMEEHIYFKTEPDDAYEAKASDMLVGSNQHDRSMVEFSQNLSFLDEPQNYLDDARNTSSPLSAAFFTGTMSSAEEVKEALEEVLPNENGSCENANDNDIDLYYLPALALQSQMMLNSDDPLLSSSPKDFIHKQQVHKFDFNVFCPPNAKKIKIEGVEETKMPLSIQTEQQLNEVFLCPNNLSSSTTNTSPKPANSSSILRKRQPTLIRKNVMYRSKLRHSTNSYYTPFPMLNPDRSAPGLYTSTVSRDILEDVIDFDFSETACVPEFLNKSNVNIGSDFQINIPLYSSSPISDYSNNSYEQLLWDPSIVKNERQIQRFVDLAKSSAIPLGCHSEETALKSLLDANGETHVAILALLQTAPTPLHKRWLQHEIETFLRGLEEYGKDFYKIAKEISNKNVADCVQFYYFWKKLNVNYKISHLNGEQHDGTNVVSSQQLNVSSHIEIRPHVCEMPDCSAVILFSFVQLNRMLTGYFYQSFTSKAALHGHTRIHCIGRNLNPQNNNGVLQSGSSHGLISRDDYPCKVCGKIFNKVSNFTINLKKKENRNSCILKSNAQMIINSLYSFFDDFSTITRNSFRNKP</sequence>
<keyword evidence="6" id="KW-0805">Transcription regulation</keyword>
<evidence type="ECO:0000313" key="15">
    <source>
        <dbReference type="Proteomes" id="UP001151699"/>
    </source>
</evidence>
<evidence type="ECO:0000259" key="11">
    <source>
        <dbReference type="PROSITE" id="PS50157"/>
    </source>
</evidence>
<dbReference type="PROSITE" id="PS00028">
    <property type="entry name" value="ZINC_FINGER_C2H2_1"/>
    <property type="match status" value="3"/>
</dbReference>
<gene>
    <name evidence="14" type="primary">Znf541</name>
    <name evidence="14" type="ORF">Bhyg_11580</name>
</gene>
<dbReference type="SMART" id="SM00717">
    <property type="entry name" value="SANT"/>
    <property type="match status" value="1"/>
</dbReference>
<feature type="compositionally biased region" description="Low complexity" evidence="10">
    <location>
        <begin position="125"/>
        <end position="141"/>
    </location>
</feature>
<dbReference type="GO" id="GO:0000118">
    <property type="term" value="C:histone deacetylase complex"/>
    <property type="evidence" value="ECO:0007669"/>
    <property type="project" value="TreeGrafter"/>
</dbReference>